<keyword evidence="4 12" id="KW-0808">Transferase</keyword>
<dbReference type="RefSeq" id="WP_154347402.1">
    <property type="nucleotide sequence ID" value="NZ_WKJD01000018.1"/>
</dbReference>
<reference evidence="14 15" key="1">
    <citation type="submission" date="2019-11" db="EMBL/GenBank/DDBJ databases">
        <title>Agromyces kandeliae sp. nov., isolated from mangrove soil.</title>
        <authorList>
            <person name="Wang R."/>
        </authorList>
    </citation>
    <scope>NUCLEOTIDE SEQUENCE [LARGE SCALE GENOMIC DNA]</scope>
    <source>
        <strain evidence="14 15">Q22</strain>
    </source>
</reference>
<dbReference type="SUPFAM" id="SSF53613">
    <property type="entry name" value="Ribokinase-like"/>
    <property type="match status" value="1"/>
</dbReference>
<dbReference type="GO" id="GO:0004747">
    <property type="term" value="F:ribokinase activity"/>
    <property type="evidence" value="ECO:0007669"/>
    <property type="project" value="UniProtKB-UniRule"/>
</dbReference>
<feature type="binding site" evidence="12">
    <location>
        <position position="261"/>
    </location>
    <ligand>
        <name>K(+)</name>
        <dbReference type="ChEBI" id="CHEBI:29103"/>
    </ligand>
</feature>
<feature type="binding site" evidence="12">
    <location>
        <position position="297"/>
    </location>
    <ligand>
        <name>K(+)</name>
        <dbReference type="ChEBI" id="CHEBI:29103"/>
    </ligand>
</feature>
<keyword evidence="9 12" id="KW-0460">Magnesium</keyword>
<feature type="binding site" evidence="12">
    <location>
        <begin position="43"/>
        <end position="47"/>
    </location>
    <ligand>
        <name>substrate</name>
    </ligand>
</feature>
<comment type="similarity">
    <text evidence="1">Belongs to the carbohydrate kinase pfkB family.</text>
</comment>
<feature type="binding site" evidence="12">
    <location>
        <position position="194"/>
    </location>
    <ligand>
        <name>ATP</name>
        <dbReference type="ChEBI" id="CHEBI:30616"/>
    </ligand>
</feature>
<evidence type="ECO:0000313" key="14">
    <source>
        <dbReference type="EMBL" id="MRX44815.1"/>
    </source>
</evidence>
<feature type="binding site" evidence="12">
    <location>
        <begin position="15"/>
        <end position="17"/>
    </location>
    <ligand>
        <name>substrate</name>
    </ligand>
</feature>
<keyword evidence="6 12" id="KW-0547">Nucleotide-binding</keyword>
<evidence type="ECO:0000313" key="15">
    <source>
        <dbReference type="Proteomes" id="UP000476511"/>
    </source>
</evidence>
<comment type="activity regulation">
    <text evidence="12">Activated by a monovalent cation that binds near, but not in, the active site. The most likely occupant of the site in vivo is potassium. Ion binding induces a conformational change that may alter substrate affinity.</text>
</comment>
<dbReference type="EC" id="2.7.1.15" evidence="2 12"/>
<feature type="binding site" evidence="12">
    <location>
        <position position="302"/>
    </location>
    <ligand>
        <name>K(+)</name>
        <dbReference type="ChEBI" id="CHEBI:29103"/>
    </ligand>
</feature>
<evidence type="ECO:0000256" key="1">
    <source>
        <dbReference type="ARBA" id="ARBA00005380"/>
    </source>
</evidence>
<keyword evidence="12" id="KW-0963">Cytoplasm</keyword>
<dbReference type="GO" id="GO:0046872">
    <property type="term" value="F:metal ion binding"/>
    <property type="evidence" value="ECO:0007669"/>
    <property type="project" value="UniProtKB-KW"/>
</dbReference>
<evidence type="ECO:0000256" key="11">
    <source>
        <dbReference type="ARBA" id="ARBA00023277"/>
    </source>
</evidence>
<comment type="similarity">
    <text evidence="12">Belongs to the carbohydrate kinase PfkB family. Ribokinase subfamily.</text>
</comment>
<evidence type="ECO:0000256" key="7">
    <source>
        <dbReference type="ARBA" id="ARBA00022777"/>
    </source>
</evidence>
<feature type="binding site" evidence="12">
    <location>
        <begin position="233"/>
        <end position="238"/>
    </location>
    <ligand>
        <name>ATP</name>
        <dbReference type="ChEBI" id="CHEBI:30616"/>
    </ligand>
</feature>
<dbReference type="PANTHER" id="PTHR10584:SF166">
    <property type="entry name" value="RIBOKINASE"/>
    <property type="match status" value="1"/>
</dbReference>
<keyword evidence="11 12" id="KW-0119">Carbohydrate metabolism</keyword>
<keyword evidence="7 12" id="KW-0418">Kinase</keyword>
<protein>
    <recommendedName>
        <fullName evidence="3 12">Ribokinase</fullName>
        <shortName evidence="12">RK</shortName>
        <ecNumber evidence="2 12">2.7.1.15</ecNumber>
    </recommendedName>
</protein>
<dbReference type="InterPro" id="IPR011611">
    <property type="entry name" value="PfkB_dom"/>
</dbReference>
<evidence type="ECO:0000256" key="12">
    <source>
        <dbReference type="HAMAP-Rule" id="MF_01987"/>
    </source>
</evidence>
<sequence>MVSSEVAVAVVGSVNVDVTLALAKLPVPGETVVATGTRSGPGGKGANQAIWAAATRADIRTYLIAAVGTDAAGSDALAELGRHAVDTTYVARTAKLATGRAFVSIDADGENSIVVVAGANAGLTASHVRRSLDAIASGNPERLVVVCQGEVPIRAIEAAARFATEHDVPFVLNLAPVRELPRSALRAAGPLILNETEARSLASSFDPGAPHPSSVQEAAGVLHRELGVTVIVTRGASGVHMVDKLGIAFDVPGVPAERVVDTTGAGDAFVGAFAASRAAGASVAESVEAAVAAGARAVCALGATAASLMAGATA</sequence>
<comment type="catalytic activity">
    <reaction evidence="12">
        <text>D-ribose + ATP = D-ribose 5-phosphate + ADP + H(+)</text>
        <dbReference type="Rhea" id="RHEA:13697"/>
        <dbReference type="ChEBI" id="CHEBI:15378"/>
        <dbReference type="ChEBI" id="CHEBI:30616"/>
        <dbReference type="ChEBI" id="CHEBI:47013"/>
        <dbReference type="ChEBI" id="CHEBI:78346"/>
        <dbReference type="ChEBI" id="CHEBI:456216"/>
        <dbReference type="EC" id="2.7.1.15"/>
    </reaction>
</comment>
<feature type="binding site" evidence="12">
    <location>
        <position position="267"/>
    </location>
    <ligand>
        <name>substrate</name>
    </ligand>
</feature>
<evidence type="ECO:0000259" key="13">
    <source>
        <dbReference type="Pfam" id="PF00294"/>
    </source>
</evidence>
<proteinExistence type="inferred from homology"/>
<dbReference type="InterPro" id="IPR002139">
    <property type="entry name" value="Ribo/fructo_kinase"/>
</dbReference>
<comment type="caution">
    <text evidence="12">Lacks conserved residue(s) required for the propagation of feature annotation.</text>
</comment>
<accession>A0A6L5R4J3</accession>
<feature type="binding site" evidence="12">
    <location>
        <position position="263"/>
    </location>
    <ligand>
        <name>K(+)</name>
        <dbReference type="ChEBI" id="CHEBI:29103"/>
    </ligand>
</feature>
<evidence type="ECO:0000256" key="8">
    <source>
        <dbReference type="ARBA" id="ARBA00022840"/>
    </source>
</evidence>
<dbReference type="GO" id="GO:0019303">
    <property type="term" value="P:D-ribose catabolic process"/>
    <property type="evidence" value="ECO:0007669"/>
    <property type="project" value="UniProtKB-UniRule"/>
</dbReference>
<feature type="binding site" evidence="12">
    <location>
        <position position="300"/>
    </location>
    <ligand>
        <name>K(+)</name>
        <dbReference type="ChEBI" id="CHEBI:29103"/>
    </ligand>
</feature>
<comment type="caution">
    <text evidence="14">The sequence shown here is derived from an EMBL/GenBank/DDBJ whole genome shotgun (WGS) entry which is preliminary data.</text>
</comment>
<dbReference type="AlphaFoldDB" id="A0A6L5R4J3"/>
<feature type="domain" description="Carbohydrate kinase PfkB" evidence="13">
    <location>
        <begin position="8"/>
        <end position="305"/>
    </location>
</feature>
<dbReference type="PROSITE" id="PS00584">
    <property type="entry name" value="PFKB_KINASES_2"/>
    <property type="match status" value="1"/>
</dbReference>
<dbReference type="PANTHER" id="PTHR10584">
    <property type="entry name" value="SUGAR KINASE"/>
    <property type="match status" value="1"/>
</dbReference>
<dbReference type="GO" id="GO:0005524">
    <property type="term" value="F:ATP binding"/>
    <property type="evidence" value="ECO:0007669"/>
    <property type="project" value="UniProtKB-UniRule"/>
</dbReference>
<evidence type="ECO:0000256" key="9">
    <source>
        <dbReference type="ARBA" id="ARBA00022842"/>
    </source>
</evidence>
<dbReference type="PRINTS" id="PR00990">
    <property type="entry name" value="RIBOKINASE"/>
</dbReference>
<evidence type="ECO:0000256" key="5">
    <source>
        <dbReference type="ARBA" id="ARBA00022723"/>
    </source>
</evidence>
<dbReference type="InterPro" id="IPR002173">
    <property type="entry name" value="Carboh/pur_kinase_PfkB_CS"/>
</dbReference>
<organism evidence="14 15">
    <name type="scientific">Agromyces kandeliae</name>
    <dbReference type="NCBI Taxonomy" id="2666141"/>
    <lineage>
        <taxon>Bacteria</taxon>
        <taxon>Bacillati</taxon>
        <taxon>Actinomycetota</taxon>
        <taxon>Actinomycetes</taxon>
        <taxon>Micrococcales</taxon>
        <taxon>Microbacteriaceae</taxon>
        <taxon>Agromyces</taxon>
    </lineage>
</organism>
<dbReference type="UniPathway" id="UPA00916">
    <property type="reaction ID" value="UER00889"/>
</dbReference>
<comment type="subunit">
    <text evidence="12">Homodimer.</text>
</comment>
<dbReference type="CDD" id="cd01174">
    <property type="entry name" value="ribokinase"/>
    <property type="match status" value="1"/>
</dbReference>
<feature type="binding site" evidence="12">
    <location>
        <begin position="266"/>
        <end position="267"/>
    </location>
    <ligand>
        <name>ATP</name>
        <dbReference type="ChEBI" id="CHEBI:30616"/>
    </ligand>
</feature>
<evidence type="ECO:0000256" key="10">
    <source>
        <dbReference type="ARBA" id="ARBA00022958"/>
    </source>
</evidence>
<dbReference type="Pfam" id="PF00294">
    <property type="entry name" value="PfkB"/>
    <property type="match status" value="1"/>
</dbReference>
<gene>
    <name evidence="12" type="primary">rbsK</name>
    <name evidence="14" type="ORF">GJR97_13895</name>
</gene>
<evidence type="ECO:0000256" key="2">
    <source>
        <dbReference type="ARBA" id="ARBA00012035"/>
    </source>
</evidence>
<keyword evidence="8 12" id="KW-0067">ATP-binding</keyword>
<dbReference type="HAMAP" id="MF_01987">
    <property type="entry name" value="Ribokinase"/>
    <property type="match status" value="1"/>
</dbReference>
<evidence type="ECO:0000256" key="3">
    <source>
        <dbReference type="ARBA" id="ARBA00016943"/>
    </source>
</evidence>
<comment type="subcellular location">
    <subcellularLocation>
        <location evidence="12">Cytoplasm</location>
    </subcellularLocation>
</comment>
<evidence type="ECO:0000256" key="6">
    <source>
        <dbReference type="ARBA" id="ARBA00022741"/>
    </source>
</evidence>
<dbReference type="InterPro" id="IPR029056">
    <property type="entry name" value="Ribokinase-like"/>
</dbReference>
<keyword evidence="10 12" id="KW-0630">Potassium</keyword>
<keyword evidence="5 12" id="KW-0479">Metal-binding</keyword>
<dbReference type="GO" id="GO:0005829">
    <property type="term" value="C:cytosol"/>
    <property type="evidence" value="ECO:0007669"/>
    <property type="project" value="TreeGrafter"/>
</dbReference>
<evidence type="ECO:0000256" key="4">
    <source>
        <dbReference type="ARBA" id="ARBA00022679"/>
    </source>
</evidence>
<comment type="cofactor">
    <cofactor evidence="12">
        <name>Mg(2+)</name>
        <dbReference type="ChEBI" id="CHEBI:18420"/>
    </cofactor>
    <text evidence="12">Requires a divalent cation, most likely magnesium in vivo, as an electrophilic catalyst to aid phosphoryl group transfer. It is the chelate of the metal and the nucleotide that is the actual substrate.</text>
</comment>
<dbReference type="Proteomes" id="UP000476511">
    <property type="component" value="Unassembled WGS sequence"/>
</dbReference>
<comment type="function">
    <text evidence="12">Catalyzes the phosphorylation of ribose at O-5 in a reaction requiring ATP and magnesium. The resulting D-ribose-5-phosphate can then be used either for sythesis of nucleotides, histidine, and tryptophan, or as a component of the pentose phosphate pathway.</text>
</comment>
<dbReference type="EMBL" id="WKJD01000018">
    <property type="protein sequence ID" value="MRX44815.1"/>
    <property type="molecule type" value="Genomic_DNA"/>
</dbReference>
<feature type="binding site" evidence="12">
    <location>
        <position position="150"/>
    </location>
    <ligand>
        <name>substrate</name>
    </ligand>
</feature>
<dbReference type="InterPro" id="IPR011877">
    <property type="entry name" value="Ribokinase"/>
</dbReference>
<comment type="pathway">
    <text evidence="12">Carbohydrate metabolism; D-ribose degradation; D-ribose 5-phosphate from beta-D-ribopyranose: step 2/2.</text>
</comment>
<feature type="active site" description="Proton acceptor" evidence="12">
    <location>
        <position position="267"/>
    </location>
</feature>
<name>A0A6L5R4J3_9MICO</name>
<keyword evidence="15" id="KW-1185">Reference proteome</keyword>
<dbReference type="Gene3D" id="3.40.1190.20">
    <property type="match status" value="1"/>
</dbReference>